<organism evidence="4">
    <name type="scientific">Brugia pahangi</name>
    <name type="common">Filarial nematode worm</name>
    <dbReference type="NCBI Taxonomy" id="6280"/>
    <lineage>
        <taxon>Eukaryota</taxon>
        <taxon>Metazoa</taxon>
        <taxon>Ecdysozoa</taxon>
        <taxon>Nematoda</taxon>
        <taxon>Chromadorea</taxon>
        <taxon>Rhabditida</taxon>
        <taxon>Spirurina</taxon>
        <taxon>Spiruromorpha</taxon>
        <taxon>Filarioidea</taxon>
        <taxon>Onchocercidae</taxon>
        <taxon>Brugia</taxon>
    </lineage>
</organism>
<sequence length="425" mass="46657">MDGVVTMTTLTQAHLIQFVSKEGCCVGRSYDRVLLSGAEGSTSEVRQRRSNSSRNLYETVCGYGTMTVVSCRPGGLPNRTPPMRAHNIYEPPPGRSSSSCGHQYSGEAKIRVGDVYFVEVLISLSERTDKCYPSDRFAWKPCTDTIWTHLYHSCGGRVEFDEWLDVGAAVGCGIQIHTYTFVVGILGVERERGDRFESGSREEDNNCPEQGTASGRKPIGKETTVPTQKLPPSDLLLNNHSYLHTATSSSFPPVPQSSIFVLLQKISAAEFLQEQADYIVSMLLSPAMLPHLNTAFRNGSSGTLDTESVQSSTTSGNVQKRNQYGLVNDLSGSGLSAVTGPSDIRNAAEVDNNGKMDQTDLIEAITFASLYGFQAVPIRIKILLHRALSTLTRKRAEAIIRRTGWKIDDFERGFIQEVSTFGCNF</sequence>
<evidence type="ECO:0000256" key="1">
    <source>
        <dbReference type="SAM" id="MobiDB-lite"/>
    </source>
</evidence>
<evidence type="ECO:0000313" key="4">
    <source>
        <dbReference type="WBParaSite" id="BPAG_0001178901-mRNA-1"/>
    </source>
</evidence>
<feature type="region of interest" description="Disordered" evidence="1">
    <location>
        <begin position="194"/>
        <end position="231"/>
    </location>
</feature>
<evidence type="ECO:0000313" key="2">
    <source>
        <dbReference type="EMBL" id="VDN92937.1"/>
    </source>
</evidence>
<dbReference type="Proteomes" id="UP000278627">
    <property type="component" value="Unassembled WGS sequence"/>
</dbReference>
<reference evidence="2 3" key="2">
    <citation type="submission" date="2018-11" db="EMBL/GenBank/DDBJ databases">
        <authorList>
            <consortium name="Pathogen Informatics"/>
        </authorList>
    </citation>
    <scope>NUCLEOTIDE SEQUENCE [LARGE SCALE GENOMIC DNA]</scope>
</reference>
<evidence type="ECO:0000313" key="3">
    <source>
        <dbReference type="Proteomes" id="UP000278627"/>
    </source>
</evidence>
<proteinExistence type="predicted"/>
<reference evidence="4" key="1">
    <citation type="submission" date="2016-04" db="UniProtKB">
        <authorList>
            <consortium name="WormBaseParasite"/>
        </authorList>
    </citation>
    <scope>IDENTIFICATION</scope>
</reference>
<feature type="compositionally biased region" description="Basic and acidic residues" evidence="1">
    <location>
        <begin position="194"/>
        <end position="204"/>
    </location>
</feature>
<protein>
    <submittedName>
        <fullName evidence="4">EF-hand domain-containing protein</fullName>
    </submittedName>
</protein>
<dbReference type="EMBL" id="UZAD01013247">
    <property type="protein sequence ID" value="VDN92937.1"/>
    <property type="molecule type" value="Genomic_DNA"/>
</dbReference>
<gene>
    <name evidence="2" type="ORF">BPAG_LOCUS11751</name>
</gene>
<dbReference type="WBParaSite" id="BPAG_0001178901-mRNA-1">
    <property type="protein sequence ID" value="BPAG_0001178901-mRNA-1"/>
    <property type="gene ID" value="BPAG_0001178901"/>
</dbReference>
<dbReference type="AlphaFoldDB" id="A0A0N4TSV0"/>
<accession>A0A0N4TSV0</accession>
<name>A0A0N4TSV0_BRUPA</name>
<keyword evidence="3" id="KW-1185">Reference proteome</keyword>